<proteinExistence type="inferred from homology"/>
<feature type="transmembrane region" description="Helical" evidence="7">
    <location>
        <begin position="350"/>
        <end position="376"/>
    </location>
</feature>
<feature type="transmembrane region" description="Helical" evidence="7">
    <location>
        <begin position="284"/>
        <end position="310"/>
    </location>
</feature>
<keyword evidence="5 7" id="KW-1133">Transmembrane helix</keyword>
<dbReference type="GO" id="GO:0005381">
    <property type="term" value="F:iron ion transmembrane transporter activity"/>
    <property type="evidence" value="ECO:0007669"/>
    <property type="project" value="TreeGrafter"/>
</dbReference>
<accession>A0A564XV31</accession>
<dbReference type="NCBIfam" id="NF037982">
    <property type="entry name" value="Nramp_1"/>
    <property type="match status" value="1"/>
</dbReference>
<feature type="transmembrane region" description="Helical" evidence="7">
    <location>
        <begin position="438"/>
        <end position="460"/>
    </location>
</feature>
<keyword evidence="6 7" id="KW-0472">Membrane</keyword>
<keyword evidence="9" id="KW-1185">Reference proteome</keyword>
<dbReference type="EMBL" id="CABIJS010000009">
    <property type="protein sequence ID" value="VUZ38901.1"/>
    <property type="molecule type" value="Genomic_DNA"/>
</dbReference>
<evidence type="ECO:0000256" key="2">
    <source>
        <dbReference type="ARBA" id="ARBA00006670"/>
    </source>
</evidence>
<dbReference type="InterPro" id="IPR001046">
    <property type="entry name" value="NRAMP_fam"/>
</dbReference>
<evidence type="ECO:0000256" key="7">
    <source>
        <dbReference type="SAM" id="Phobius"/>
    </source>
</evidence>
<dbReference type="PRINTS" id="PR00447">
    <property type="entry name" value="NATRESASSCMP"/>
</dbReference>
<keyword evidence="4 7" id="KW-0812">Transmembrane</keyword>
<evidence type="ECO:0000256" key="5">
    <source>
        <dbReference type="ARBA" id="ARBA00022989"/>
    </source>
</evidence>
<dbReference type="Pfam" id="PF01566">
    <property type="entry name" value="Nramp"/>
    <property type="match status" value="1"/>
</dbReference>
<feature type="transmembrane region" description="Helical" evidence="7">
    <location>
        <begin position="505"/>
        <end position="526"/>
    </location>
</feature>
<comment type="subcellular location">
    <subcellularLocation>
        <location evidence="1">Membrane</location>
        <topology evidence="1">Multi-pass membrane protein</topology>
    </subcellularLocation>
</comment>
<evidence type="ECO:0000313" key="9">
    <source>
        <dbReference type="Proteomes" id="UP000321570"/>
    </source>
</evidence>
<dbReference type="GO" id="GO:0015086">
    <property type="term" value="F:cadmium ion transmembrane transporter activity"/>
    <property type="evidence" value="ECO:0007669"/>
    <property type="project" value="TreeGrafter"/>
</dbReference>
<evidence type="ECO:0000256" key="3">
    <source>
        <dbReference type="ARBA" id="ARBA00022448"/>
    </source>
</evidence>
<dbReference type="GO" id="GO:0010008">
    <property type="term" value="C:endosome membrane"/>
    <property type="evidence" value="ECO:0007669"/>
    <property type="project" value="TreeGrafter"/>
</dbReference>
<dbReference type="NCBIfam" id="TIGR01197">
    <property type="entry name" value="nramp"/>
    <property type="match status" value="1"/>
</dbReference>
<gene>
    <name evidence="8" type="ORF">WMSIL1_LOCUS284</name>
</gene>
<reference evidence="8 9" key="1">
    <citation type="submission" date="2019-07" db="EMBL/GenBank/DDBJ databases">
        <authorList>
            <person name="Jastrzebski P J."/>
            <person name="Paukszto L."/>
            <person name="Jastrzebski P J."/>
        </authorList>
    </citation>
    <scope>NUCLEOTIDE SEQUENCE [LARGE SCALE GENOMIC DNA]</scope>
    <source>
        <strain evidence="8 9">WMS-il1</strain>
    </source>
</reference>
<dbReference type="GO" id="GO:0005384">
    <property type="term" value="F:manganese ion transmembrane transporter activity"/>
    <property type="evidence" value="ECO:0007669"/>
    <property type="project" value="TreeGrafter"/>
</dbReference>
<protein>
    <submittedName>
        <fullName evidence="8">Uncharacterized protein</fullName>
    </submittedName>
</protein>
<comment type="similarity">
    <text evidence="2">Belongs to the NRAMP family.</text>
</comment>
<dbReference type="PANTHER" id="PTHR11706">
    <property type="entry name" value="SOLUTE CARRIER PROTEIN FAMILY 11 MEMBER"/>
    <property type="match status" value="1"/>
</dbReference>
<dbReference type="HAMAP" id="MF_00221">
    <property type="entry name" value="NRAMP"/>
    <property type="match status" value="1"/>
</dbReference>
<feature type="transmembrane region" description="Helical" evidence="7">
    <location>
        <begin position="97"/>
        <end position="115"/>
    </location>
</feature>
<sequence length="535" mass="59464">MHLTYTNLAAEDSHPLLDVENDDNFTGTDMSKRMNGMVRSRSRHNVDEGAPSVWRSFNCRTLWAFTGPGFLMSIAYLDPGNIESDLQSGAVANYRLLWLLFLATLMGLFMQRLAARIGVVTGKHLAEICYEEYPKPVRLILWVMVEIAIIGSDMQEVIGTSIAINLLSMGKIPLWGGVLITILDTLSFLLIDNYGLRKLELFFGFLISVMALTFGYEYIIVAPNQAQVLRGFFVPSCPNCGWAEVEQAVGIIGAIIMPHNFYLHSALVKSREVNRKDNRSIAIANFYFFIEACVALGVSLVINIFVVAVFSEGFYGKNVTEVIGNCSASHTIPEAFLETARKFDPTQVDLYVGGVFLGCEFGILALYVWAVGLLAAGQSSTMTGTYAGQYAMEGFLNLKWKQWQRLLITRSIAILPTLIVTFLEGIENLTDMNDLLNVLMSVQLPFAVIPLLTFTNSRAIMGPFVNSIPSKVLSTAISLLVVAVNFFFVVMFVRSRLMKHPAAYIVVGILFCLYLSFIAYLSFFAIKEDIQCGKR</sequence>
<evidence type="ECO:0000256" key="6">
    <source>
        <dbReference type="ARBA" id="ARBA00023136"/>
    </source>
</evidence>
<dbReference type="Proteomes" id="UP000321570">
    <property type="component" value="Unassembled WGS sequence"/>
</dbReference>
<feature type="transmembrane region" description="Helical" evidence="7">
    <location>
        <begin position="472"/>
        <end position="493"/>
    </location>
</feature>
<dbReference type="PANTHER" id="PTHR11706:SF33">
    <property type="entry name" value="NATURAL RESISTANCE-ASSOCIATED MACROPHAGE PROTEIN 2"/>
    <property type="match status" value="1"/>
</dbReference>
<feature type="transmembrane region" description="Helical" evidence="7">
    <location>
        <begin position="172"/>
        <end position="191"/>
    </location>
</feature>
<dbReference type="GO" id="GO:0005886">
    <property type="term" value="C:plasma membrane"/>
    <property type="evidence" value="ECO:0007669"/>
    <property type="project" value="TreeGrafter"/>
</dbReference>
<evidence type="ECO:0000256" key="4">
    <source>
        <dbReference type="ARBA" id="ARBA00022692"/>
    </source>
</evidence>
<feature type="transmembrane region" description="Helical" evidence="7">
    <location>
        <begin position="203"/>
        <end position="221"/>
    </location>
</feature>
<feature type="transmembrane region" description="Helical" evidence="7">
    <location>
        <begin position="407"/>
        <end position="426"/>
    </location>
</feature>
<keyword evidence="3" id="KW-0813">Transport</keyword>
<evidence type="ECO:0000256" key="1">
    <source>
        <dbReference type="ARBA" id="ARBA00004141"/>
    </source>
</evidence>
<dbReference type="AlphaFoldDB" id="A0A564XV31"/>
<feature type="transmembrane region" description="Helical" evidence="7">
    <location>
        <begin position="241"/>
        <end position="263"/>
    </location>
</feature>
<organism evidence="8 9">
    <name type="scientific">Hymenolepis diminuta</name>
    <name type="common">Rat tapeworm</name>
    <dbReference type="NCBI Taxonomy" id="6216"/>
    <lineage>
        <taxon>Eukaryota</taxon>
        <taxon>Metazoa</taxon>
        <taxon>Spiralia</taxon>
        <taxon>Lophotrochozoa</taxon>
        <taxon>Platyhelminthes</taxon>
        <taxon>Cestoda</taxon>
        <taxon>Eucestoda</taxon>
        <taxon>Cyclophyllidea</taxon>
        <taxon>Hymenolepididae</taxon>
        <taxon>Hymenolepis</taxon>
    </lineage>
</organism>
<name>A0A564XV31_HYMDI</name>
<evidence type="ECO:0000313" key="8">
    <source>
        <dbReference type="EMBL" id="VUZ38901.1"/>
    </source>
</evidence>